<dbReference type="InterPro" id="IPR018104">
    <property type="entry name" value="TIF_eIF-1A_CS"/>
</dbReference>
<dbReference type="Pfam" id="PF01176">
    <property type="entry name" value="eIF-1a"/>
    <property type="match status" value="1"/>
</dbReference>
<sequence length="272" mass="31612">MSEYRLRSIALYKELHRLGREHNPGYNFHQKLRSLYERNRSLKDPKEVEDAFRLLEYIKQETLALYALRKYRHLRRVYPGLRLYAHPVSVVVAFRASLRRDKSLPLAQHAEGAPSQSKICISRTDLAFSRCQNKGKGGKNRRRGKNENDDDKRELVFREDGQEYAQVVKMLGNGRLEAQCFDGEKRLAHIRGKMRKKVWINQGDIVLLSLRDFQDDKADVIVKYTADEARNLKAYGELPENAKINETDTFGEEDGECTFEFGDEGDLDIDDI</sequence>
<protein>
    <recommendedName>
        <fullName evidence="4">Eukaryotic translation initiation factor 4C</fullName>
    </recommendedName>
</protein>
<dbReference type="NCBIfam" id="TIGR00523">
    <property type="entry name" value="eIF-1A"/>
    <property type="match status" value="1"/>
</dbReference>
<accession>A0ABQ0MC10</accession>
<evidence type="ECO:0000256" key="1">
    <source>
        <dbReference type="ARBA" id="ARBA00007392"/>
    </source>
</evidence>
<keyword evidence="2 5" id="KW-0396">Initiation factor</keyword>
<dbReference type="PROSITE" id="PS50832">
    <property type="entry name" value="S1_IF1_TYPE"/>
    <property type="match status" value="1"/>
</dbReference>
<dbReference type="CDD" id="cd05793">
    <property type="entry name" value="S1_IF1A"/>
    <property type="match status" value="1"/>
</dbReference>
<evidence type="ECO:0000256" key="7">
    <source>
        <dbReference type="RuleBase" id="RU004365"/>
    </source>
</evidence>
<dbReference type="Gene3D" id="2.40.50.140">
    <property type="entry name" value="Nucleic acid-binding proteins"/>
    <property type="match status" value="1"/>
</dbReference>
<name>A0ABQ0MC10_MYCCL</name>
<organism evidence="10 11">
    <name type="scientific">Mycena chlorophos</name>
    <name type="common">Agaric fungus</name>
    <name type="synonym">Agaricus chlorophos</name>
    <dbReference type="NCBI Taxonomy" id="658473"/>
    <lineage>
        <taxon>Eukaryota</taxon>
        <taxon>Fungi</taxon>
        <taxon>Dikarya</taxon>
        <taxon>Basidiomycota</taxon>
        <taxon>Agaricomycotina</taxon>
        <taxon>Agaricomycetes</taxon>
        <taxon>Agaricomycetidae</taxon>
        <taxon>Agaricales</taxon>
        <taxon>Marasmiineae</taxon>
        <taxon>Mycenaceae</taxon>
        <taxon>Mycena</taxon>
    </lineage>
</organism>
<keyword evidence="11" id="KW-1185">Reference proteome</keyword>
<evidence type="ECO:0000259" key="9">
    <source>
        <dbReference type="PROSITE" id="PS50832"/>
    </source>
</evidence>
<evidence type="ECO:0000256" key="2">
    <source>
        <dbReference type="ARBA" id="ARBA00022540"/>
    </source>
</evidence>
<dbReference type="InterPro" id="IPR006196">
    <property type="entry name" value="RNA-binding_domain_S1_IF1"/>
</dbReference>
<comment type="function">
    <text evidence="7">Seems to be required for maximal rate of protein biosynthesis. Enhances ribosome dissociation into subunits and stabilizes the binding of the initiator Met-tRNA(I) to 40 S ribosomal subunits.</text>
</comment>
<evidence type="ECO:0000256" key="4">
    <source>
        <dbReference type="ARBA" id="ARBA00032507"/>
    </source>
</evidence>
<feature type="region of interest" description="Disordered" evidence="8">
    <location>
        <begin position="132"/>
        <end position="151"/>
    </location>
</feature>
<evidence type="ECO:0000256" key="3">
    <source>
        <dbReference type="ARBA" id="ARBA00022917"/>
    </source>
</evidence>
<dbReference type="InterPro" id="IPR012340">
    <property type="entry name" value="NA-bd_OB-fold"/>
</dbReference>
<dbReference type="GO" id="GO:0003743">
    <property type="term" value="F:translation initiation factor activity"/>
    <property type="evidence" value="ECO:0007669"/>
    <property type="project" value="UniProtKB-KW"/>
</dbReference>
<keyword evidence="3 5" id="KW-0648">Protein biosynthesis</keyword>
<dbReference type="PANTHER" id="PTHR21668">
    <property type="entry name" value="EIF-1A"/>
    <property type="match status" value="1"/>
</dbReference>
<feature type="domain" description="S1-like" evidence="9">
    <location>
        <begin position="151"/>
        <end position="225"/>
    </location>
</feature>
<evidence type="ECO:0000256" key="6">
    <source>
        <dbReference type="RuleBase" id="RU004364"/>
    </source>
</evidence>
<dbReference type="PROSITE" id="PS01262">
    <property type="entry name" value="IF1A"/>
    <property type="match status" value="1"/>
</dbReference>
<dbReference type="SMART" id="SM00652">
    <property type="entry name" value="eIF1a"/>
    <property type="match status" value="1"/>
</dbReference>
<evidence type="ECO:0000313" key="11">
    <source>
        <dbReference type="Proteomes" id="UP000815677"/>
    </source>
</evidence>
<evidence type="ECO:0000313" key="10">
    <source>
        <dbReference type="EMBL" id="GAT60844.1"/>
    </source>
</evidence>
<dbReference type="InterPro" id="IPR001253">
    <property type="entry name" value="TIF_eIF-1A"/>
</dbReference>
<dbReference type="HAMAP" id="MF_00216">
    <property type="entry name" value="aIF_1A"/>
    <property type="match status" value="1"/>
</dbReference>
<comment type="similarity">
    <text evidence="1 6">Belongs to the eIF-1A family.</text>
</comment>
<dbReference type="EMBL" id="DF849967">
    <property type="protein sequence ID" value="GAT60844.1"/>
    <property type="molecule type" value="Genomic_DNA"/>
</dbReference>
<evidence type="ECO:0000256" key="8">
    <source>
        <dbReference type="SAM" id="MobiDB-lite"/>
    </source>
</evidence>
<gene>
    <name evidence="10" type="ORF">MCHLO_16938</name>
</gene>
<evidence type="ECO:0000256" key="5">
    <source>
        <dbReference type="PROSITE-ProRule" id="PRU00181"/>
    </source>
</evidence>
<dbReference type="SUPFAM" id="SSF50249">
    <property type="entry name" value="Nucleic acid-binding proteins"/>
    <property type="match status" value="1"/>
</dbReference>
<proteinExistence type="inferred from homology"/>
<reference evidence="10" key="1">
    <citation type="submission" date="2014-09" db="EMBL/GenBank/DDBJ databases">
        <title>Genome sequence of the luminous mushroom Mycena chlorophos for searching fungal bioluminescence genes.</title>
        <authorList>
            <person name="Tanaka Y."/>
            <person name="Kasuga D."/>
            <person name="Oba Y."/>
            <person name="Hase S."/>
            <person name="Sato K."/>
            <person name="Oba Y."/>
            <person name="Sakakibara Y."/>
        </authorList>
    </citation>
    <scope>NUCLEOTIDE SEQUENCE</scope>
</reference>
<dbReference type="Proteomes" id="UP000815677">
    <property type="component" value="Unassembled WGS sequence"/>
</dbReference>